<keyword evidence="3" id="KW-1185">Reference proteome</keyword>
<evidence type="ECO:0000313" key="2">
    <source>
        <dbReference type="EMBL" id="QXJ24410.1"/>
    </source>
</evidence>
<dbReference type="Pfam" id="PF14435">
    <property type="entry name" value="SUKH-4"/>
    <property type="match status" value="1"/>
</dbReference>
<dbReference type="RefSeq" id="WP_231330180.1">
    <property type="nucleotide sequence ID" value="NZ_CP059572.1"/>
</dbReference>
<reference evidence="2" key="1">
    <citation type="submission" date="2020-07" db="EMBL/GenBank/DDBJ databases">
        <authorList>
            <person name="Tarantini F.S."/>
            <person name="Hong K.W."/>
            <person name="Chan K.G."/>
        </authorList>
    </citation>
    <scope>NUCLEOTIDE SEQUENCE</scope>
    <source>
        <strain evidence="2">32-07</strain>
    </source>
</reference>
<dbReference type="EMBL" id="CP059572">
    <property type="protein sequence ID" value="QXJ24410.1"/>
    <property type="molecule type" value="Genomic_DNA"/>
</dbReference>
<evidence type="ECO:0000256" key="1">
    <source>
        <dbReference type="SAM" id="MobiDB-lite"/>
    </source>
</evidence>
<dbReference type="InterPro" id="IPR025851">
    <property type="entry name" value="SUKH-4"/>
</dbReference>
<proteinExistence type="predicted"/>
<gene>
    <name evidence="2" type="ORF">AGRA3207_005729</name>
</gene>
<evidence type="ECO:0000313" key="3">
    <source>
        <dbReference type="Proteomes" id="UP001049518"/>
    </source>
</evidence>
<accession>A0ABX8R073</accession>
<organism evidence="2 3">
    <name type="scientific">Actinomadura graeca</name>
    <dbReference type="NCBI Taxonomy" id="2750812"/>
    <lineage>
        <taxon>Bacteria</taxon>
        <taxon>Bacillati</taxon>
        <taxon>Actinomycetota</taxon>
        <taxon>Actinomycetes</taxon>
        <taxon>Streptosporangiales</taxon>
        <taxon>Thermomonosporaceae</taxon>
        <taxon>Actinomadura</taxon>
    </lineage>
</organism>
<name>A0ABX8R073_9ACTN</name>
<sequence>MLVEVGERRLKVIGEALLERRPDFLISLSTSPTGRTGLHWTGTGSASSSRRSSRRRAIEDGYSRHGSIPLQRRIEQRPGLKFEPIVESLPARFFHCFQAVEDLRSALLSAEQSVGIGFTRDGDLICISAAGSSIWEVPKAGGGMSLINSDLASFLEIMAVSEELISGCEYLDDGADEEMDEDYVQRWVAVSEAIRERIASMDPPSLAAGSYWADFLSDVANGDYG</sequence>
<dbReference type="Proteomes" id="UP001049518">
    <property type="component" value="Chromosome"/>
</dbReference>
<protein>
    <submittedName>
        <fullName evidence="2">SUKH-4 family immunity protein</fullName>
    </submittedName>
</protein>
<feature type="region of interest" description="Disordered" evidence="1">
    <location>
        <begin position="36"/>
        <end position="58"/>
    </location>
</feature>